<evidence type="ECO:0000313" key="2">
    <source>
        <dbReference type="EMBL" id="RNA15261.1"/>
    </source>
</evidence>
<organism evidence="2 3">
    <name type="scientific">Brachionus plicatilis</name>
    <name type="common">Marine rotifer</name>
    <name type="synonym">Brachionus muelleri</name>
    <dbReference type="NCBI Taxonomy" id="10195"/>
    <lineage>
        <taxon>Eukaryota</taxon>
        <taxon>Metazoa</taxon>
        <taxon>Spiralia</taxon>
        <taxon>Gnathifera</taxon>
        <taxon>Rotifera</taxon>
        <taxon>Eurotatoria</taxon>
        <taxon>Monogononta</taxon>
        <taxon>Pseudotrocha</taxon>
        <taxon>Ploima</taxon>
        <taxon>Brachionidae</taxon>
        <taxon>Brachionus</taxon>
    </lineage>
</organism>
<evidence type="ECO:0000313" key="3">
    <source>
        <dbReference type="Proteomes" id="UP000276133"/>
    </source>
</evidence>
<accession>A0A3M7QVX8</accession>
<evidence type="ECO:0000256" key="1">
    <source>
        <dbReference type="SAM" id="SignalP"/>
    </source>
</evidence>
<gene>
    <name evidence="2" type="ORF">BpHYR1_018569</name>
</gene>
<comment type="caution">
    <text evidence="2">The sequence shown here is derived from an EMBL/GenBank/DDBJ whole genome shotgun (WGS) entry which is preliminary data.</text>
</comment>
<reference evidence="2 3" key="1">
    <citation type="journal article" date="2018" name="Sci. Rep.">
        <title>Genomic signatures of local adaptation to the degree of environmental predictability in rotifers.</title>
        <authorList>
            <person name="Franch-Gras L."/>
            <person name="Hahn C."/>
            <person name="Garcia-Roger E.M."/>
            <person name="Carmona M.J."/>
            <person name="Serra M."/>
            <person name="Gomez A."/>
        </authorList>
    </citation>
    <scope>NUCLEOTIDE SEQUENCE [LARGE SCALE GENOMIC DNA]</scope>
    <source>
        <strain evidence="2">HYR1</strain>
    </source>
</reference>
<feature type="signal peptide" evidence="1">
    <location>
        <begin position="1"/>
        <end position="18"/>
    </location>
</feature>
<sequence>MFALFSLIPLIITSSTFCKKVSPSNNTDVYLDELWTISSINSKCPFEYFSYEKIKIIKYVYVVFLIVNP</sequence>
<proteinExistence type="predicted"/>
<dbReference type="EMBL" id="REGN01005001">
    <property type="protein sequence ID" value="RNA15261.1"/>
    <property type="molecule type" value="Genomic_DNA"/>
</dbReference>
<dbReference type="Proteomes" id="UP000276133">
    <property type="component" value="Unassembled WGS sequence"/>
</dbReference>
<dbReference type="AlphaFoldDB" id="A0A3M7QVX8"/>
<keyword evidence="1" id="KW-0732">Signal</keyword>
<keyword evidence="3" id="KW-1185">Reference proteome</keyword>
<name>A0A3M7QVX8_BRAPC</name>
<protein>
    <submittedName>
        <fullName evidence="2">Uncharacterized protein</fullName>
    </submittedName>
</protein>
<feature type="chain" id="PRO_5018162085" evidence="1">
    <location>
        <begin position="19"/>
        <end position="69"/>
    </location>
</feature>